<protein>
    <submittedName>
        <fullName evidence="3">Uncharacterized protein</fullName>
    </submittedName>
</protein>
<gene>
    <name evidence="3" type="ORF">AYJ05_11550</name>
</gene>
<feature type="signal peptide" evidence="2">
    <location>
        <begin position="1"/>
        <end position="26"/>
    </location>
</feature>
<evidence type="ECO:0000256" key="2">
    <source>
        <dbReference type="SAM" id="SignalP"/>
    </source>
</evidence>
<proteinExistence type="predicted"/>
<organism evidence="3 4">
    <name type="scientific">Corynebacterium stationis</name>
    <dbReference type="NCBI Taxonomy" id="1705"/>
    <lineage>
        <taxon>Bacteria</taxon>
        <taxon>Bacillati</taxon>
        <taxon>Actinomycetota</taxon>
        <taxon>Actinomycetes</taxon>
        <taxon>Mycobacteriales</taxon>
        <taxon>Corynebacteriaceae</taxon>
        <taxon>Corynebacterium</taxon>
    </lineage>
</organism>
<keyword evidence="2" id="KW-0732">Signal</keyword>
<dbReference type="RefSeq" id="WP_066839341.1">
    <property type="nucleotide sequence ID" value="NZ_LSTQ01000011.1"/>
</dbReference>
<keyword evidence="4" id="KW-1185">Reference proteome</keyword>
<sequence length="308" mass="31704">MKKKKLTSLTVALGIGVMLSPAVASAQEEIGSQPGTETPVDSAEEEPTASESAGVQPGTEAPQAEVEDTSQPVESTVQPGTETQVIKPEKNNKAAGQNPSNAEVDTPVEQSVEETVVEPAPQVAQPGTEEPQKPVDETPVVDEAVEQPLAETPVEPVDEAPAVEYIPVAQEEEIEPAANQQTETGTEPEAEELQGIAGANVSASGYGKSVDVGVDTAVSGVQADVSGQSVQSSTAHGVVVNDTELVSADSVKQANATVDSAVNALPTKVKTVTDAVYDGAQAGLAELPEQQSFEAAGVNAELQIQHWN</sequence>
<dbReference type="EMBL" id="LSTQ01000011">
    <property type="protein sequence ID" value="OAH29788.1"/>
    <property type="molecule type" value="Genomic_DNA"/>
</dbReference>
<evidence type="ECO:0000313" key="3">
    <source>
        <dbReference type="EMBL" id="OAH29788.1"/>
    </source>
</evidence>
<feature type="region of interest" description="Disordered" evidence="1">
    <location>
        <begin position="25"/>
        <end position="191"/>
    </location>
</feature>
<feature type="chain" id="PRO_5008064017" evidence="2">
    <location>
        <begin position="27"/>
        <end position="308"/>
    </location>
</feature>
<dbReference type="AlphaFoldDB" id="A0A177ILT2"/>
<name>A0A177ILT2_9CORY</name>
<evidence type="ECO:0000256" key="1">
    <source>
        <dbReference type="SAM" id="MobiDB-lite"/>
    </source>
</evidence>
<comment type="caution">
    <text evidence="3">The sequence shown here is derived from an EMBL/GenBank/DDBJ whole genome shotgun (WGS) entry which is preliminary data.</text>
</comment>
<feature type="compositionally biased region" description="Polar residues" evidence="1">
    <location>
        <begin position="94"/>
        <end position="103"/>
    </location>
</feature>
<reference evidence="4" key="1">
    <citation type="submission" date="2016-02" db="EMBL/GenBank/DDBJ databases">
        <authorList>
            <person name="Kaur G."/>
            <person name="Nair G.R."/>
            <person name="Mayilraj S."/>
        </authorList>
    </citation>
    <scope>NUCLEOTIDE SEQUENCE [LARGE SCALE GENOMIC DNA]</scope>
    <source>
        <strain evidence="4">GA-15</strain>
    </source>
</reference>
<feature type="compositionally biased region" description="Polar residues" evidence="1">
    <location>
        <begin position="69"/>
        <end position="84"/>
    </location>
</feature>
<dbReference type="Proteomes" id="UP000076947">
    <property type="component" value="Unassembled WGS sequence"/>
</dbReference>
<accession>A0A177ILT2</accession>
<evidence type="ECO:0000313" key="4">
    <source>
        <dbReference type="Proteomes" id="UP000076947"/>
    </source>
</evidence>